<keyword evidence="14" id="KW-1015">Disulfide bond</keyword>
<dbReference type="InterPro" id="IPR030398">
    <property type="entry name" value="SEA_DG_dom"/>
</dbReference>
<evidence type="ECO:0000313" key="29">
    <source>
        <dbReference type="EMBL" id="CAD7455771.1"/>
    </source>
</evidence>
<keyword evidence="10 26" id="KW-0812">Transmembrane</keyword>
<keyword evidence="6" id="KW-1003">Cell membrane</keyword>
<evidence type="ECO:0000256" key="10">
    <source>
        <dbReference type="ARBA" id="ARBA00022692"/>
    </source>
</evidence>
<keyword evidence="7" id="KW-0963">Cytoplasm</keyword>
<dbReference type="SUPFAM" id="SSF49313">
    <property type="entry name" value="Cadherin-like"/>
    <property type="match status" value="2"/>
</dbReference>
<feature type="domain" description="Peptidase S72" evidence="28">
    <location>
        <begin position="490"/>
        <end position="631"/>
    </location>
</feature>
<feature type="domain" description="Peptidase S72" evidence="28">
    <location>
        <begin position="753"/>
        <end position="862"/>
    </location>
</feature>
<dbReference type="GO" id="GO:0005654">
    <property type="term" value="C:nucleoplasm"/>
    <property type="evidence" value="ECO:0007669"/>
    <property type="project" value="UniProtKB-SubCell"/>
</dbReference>
<dbReference type="InterPro" id="IPR013783">
    <property type="entry name" value="Ig-like_fold"/>
</dbReference>
<evidence type="ECO:0000256" key="18">
    <source>
        <dbReference type="ARBA" id="ARBA00023257"/>
    </source>
</evidence>
<comment type="function">
    <text evidence="19">The dystroglycan complex is involved in a number of processes including laminin and basement membrane assembly, sarcolemmal stability, cell survival, peripheral nerve myelination, nodal structure, cell migration, and epithelial polarization.</text>
</comment>
<evidence type="ECO:0000256" key="5">
    <source>
        <dbReference type="ARBA" id="ARBA00004642"/>
    </source>
</evidence>
<evidence type="ECO:0000256" key="8">
    <source>
        <dbReference type="ARBA" id="ARBA00022525"/>
    </source>
</evidence>
<evidence type="ECO:0000256" key="17">
    <source>
        <dbReference type="ARBA" id="ARBA00023242"/>
    </source>
</evidence>
<feature type="compositionally biased region" description="Pro residues" evidence="25">
    <location>
        <begin position="1020"/>
        <end position="1034"/>
    </location>
</feature>
<evidence type="ECO:0000256" key="3">
    <source>
        <dbReference type="ARBA" id="ARBA00004245"/>
    </source>
</evidence>
<dbReference type="SMART" id="SM00736">
    <property type="entry name" value="CADG"/>
    <property type="match status" value="2"/>
</dbReference>
<evidence type="ECO:0000256" key="24">
    <source>
        <dbReference type="ARBA" id="ARBA00034100"/>
    </source>
</evidence>
<dbReference type="GO" id="GO:0043236">
    <property type="term" value="F:laminin binding"/>
    <property type="evidence" value="ECO:0007669"/>
    <property type="project" value="TreeGrafter"/>
</dbReference>
<dbReference type="EMBL" id="OE001026">
    <property type="protein sequence ID" value="CAD7455771.1"/>
    <property type="molecule type" value="Genomic_DNA"/>
</dbReference>
<feature type="compositionally biased region" description="Acidic residues" evidence="25">
    <location>
        <begin position="285"/>
        <end position="308"/>
    </location>
</feature>
<dbReference type="InterPro" id="IPR015919">
    <property type="entry name" value="Cadherin-like_sf"/>
</dbReference>
<keyword evidence="17" id="KW-0539">Nucleus</keyword>
<dbReference type="GO" id="GO:0005856">
    <property type="term" value="C:cytoskeleton"/>
    <property type="evidence" value="ECO:0007669"/>
    <property type="project" value="UniProtKB-SubCell"/>
</dbReference>
<feature type="region of interest" description="Disordered" evidence="25">
    <location>
        <begin position="927"/>
        <end position="1034"/>
    </location>
</feature>
<evidence type="ECO:0000259" key="28">
    <source>
        <dbReference type="PROSITE" id="PS51699"/>
    </source>
</evidence>
<dbReference type="Gene3D" id="2.60.40.10">
    <property type="entry name" value="Immunoglobulins"/>
    <property type="match status" value="2"/>
</dbReference>
<feature type="chain" id="PRO_5031511395" description="Dystroglycan 1" evidence="27">
    <location>
        <begin position="22"/>
        <end position="1034"/>
    </location>
</feature>
<dbReference type="Pfam" id="PF18424">
    <property type="entry name" value="a_DG1_N2"/>
    <property type="match status" value="1"/>
</dbReference>
<gene>
    <name evidence="29" type="ORF">TTEB3V08_LOCUS3825</name>
</gene>
<feature type="signal peptide" evidence="27">
    <location>
        <begin position="1"/>
        <end position="21"/>
    </location>
</feature>
<dbReference type="PROSITE" id="PS51699">
    <property type="entry name" value="SEA_DG"/>
    <property type="match status" value="2"/>
</dbReference>
<reference evidence="29" key="1">
    <citation type="submission" date="2020-11" db="EMBL/GenBank/DDBJ databases">
        <authorList>
            <person name="Tran Van P."/>
        </authorList>
    </citation>
    <scope>NUCLEOTIDE SEQUENCE</scope>
</reference>
<dbReference type="GO" id="GO:0005576">
    <property type="term" value="C:extracellular region"/>
    <property type="evidence" value="ECO:0007669"/>
    <property type="project" value="UniProtKB-SubCell"/>
</dbReference>
<accession>A0A7R9FN11</accession>
<keyword evidence="12 26" id="KW-1133">Transmembrane helix</keyword>
<keyword evidence="15" id="KW-0325">Glycoprotein</keyword>
<dbReference type="InterPro" id="IPR006644">
    <property type="entry name" value="Cadg"/>
</dbReference>
<name>A0A7R9FN11_9NEOP</name>
<evidence type="ECO:0000256" key="22">
    <source>
        <dbReference type="ARBA" id="ARBA00030092"/>
    </source>
</evidence>
<comment type="function">
    <text evidence="20">Transmembrane protein that plays important roles in connecting the extracellular matrix to the cytoskeleton. Acts as a cell adhesion receptor in both muscle and non-muscle tissues. Receptor for both DMD and UTRN and, through these interactions, scaffolds axin to the cytoskeleton. Also functions in cell adhesion-mediated signaling and implicated in cell polarity.</text>
</comment>
<keyword evidence="26" id="KW-0472">Membrane</keyword>
<dbReference type="CDD" id="cd11303">
    <property type="entry name" value="Dystroglycan_repeat"/>
    <property type="match status" value="1"/>
</dbReference>
<dbReference type="Gene3D" id="3.30.70.1040">
    <property type="entry name" value="Dystroglycan, domain 2"/>
    <property type="match status" value="1"/>
</dbReference>
<dbReference type="AlphaFoldDB" id="A0A7R9FN11"/>
<dbReference type="GO" id="GO:0042383">
    <property type="term" value="C:sarcolemma"/>
    <property type="evidence" value="ECO:0007669"/>
    <property type="project" value="UniProtKB-SubCell"/>
</dbReference>
<sequence>MAAATLLLVFITFISLSAGLALEEEEDFGFVAANENVPPSKSPVQRLWGIPDSLAPVGRLFQLNIPRDAFKGDIDHYQAQGPKGSPLPSWLVLDPVSGVLEGVPGPRDIGETYITVRAVGHDSAKDVFSLEVTRTDSSLLSTLPSCAPGVEATLATLVMDSELEKMTPQQRLTAMKNLAGFLGLSRDELRLSEEGALPYESSIMAGPGNVHRRSSVLPVSIRWQVGCHGQVGDSQAAILDLLKSQARDGTLAEVLQQPVVGWYVATEPTLPRRDRRDLGQSGSGDGEDYEYDDEDYGEEEVIESETEAVPDSRVIPTMSSPAFPAPTITDHPHRHHHGELPLTLLGSSESEGRAPSSPGVYGTILPTPVLVPIRPTHLSGSSEVLIEATRVYEDYAETVPSATPVFLSEVQPTLTTEDVSTQFKVAYHHDTAVTLKITSPLDNMCLCTGSRPLDENVSRWPYLLEALDSEGASVSQTLEIVVQHHKIHRTVNHEFSLHLHIEKKFDFPSAVDWELHVLEGLARLYGDPDTNQITVRNITLHSDPIVFTWTNDSIPRRHCPRQDIDNLFKVGVIVTQVLISCARWVLLSCRCVDNLCKVLTVNEAGDPSFILKETMLSAVRVKKVLYRGLGQCEAPRGPLLTPQQNFPPMPRNQVDHINATVGQLLVYPVPEDSFYDPEDGNSRNLKLSLLTMDRQTIPTDNWLQFDTKNQEFYGVPSEGDQGRREYQLVCEDSAGQTANDGLVVVVHPAPRVQYSVEFVMKLNIDYTTYKYSSSLKRKFVEKLCELFNERNLSAIALGPVTAGSTLVTWYNRSLSTDTCPEAEIRSLRHVLMSDNGGLSERVGAVMGSVFPVMSAEVAPLGRCQGELTIHHAPEGPPPPSDDSRPVISSDDYLVTFIVPAVIIAVMLALAGAVACVLYRRRRTGKMAVGDEDERQSFRNKGIPVIFQDELEDRPDPGDKSPVIMKEEKPPLPPPEYQRGSDELSPPPGAGHPLLGEEDAPYQPPPPFTSSRESGRNTRPKPTPTYRKPPPYVPP</sequence>
<dbReference type="GO" id="GO:0045211">
    <property type="term" value="C:postsynaptic membrane"/>
    <property type="evidence" value="ECO:0007669"/>
    <property type="project" value="UniProtKB-SubCell"/>
</dbReference>
<evidence type="ECO:0000256" key="26">
    <source>
        <dbReference type="SAM" id="Phobius"/>
    </source>
</evidence>
<proteinExistence type="predicted"/>
<dbReference type="PANTHER" id="PTHR21559">
    <property type="entry name" value="DYSTROGLYCAN-RELATED"/>
    <property type="match status" value="1"/>
</dbReference>
<dbReference type="Pfam" id="PF05454">
    <property type="entry name" value="DAG1"/>
    <property type="match status" value="2"/>
</dbReference>
<dbReference type="GO" id="GO:0005509">
    <property type="term" value="F:calcium ion binding"/>
    <property type="evidence" value="ECO:0007669"/>
    <property type="project" value="InterPro"/>
</dbReference>
<evidence type="ECO:0000256" key="1">
    <source>
        <dbReference type="ARBA" id="ARBA00004135"/>
    </source>
</evidence>
<dbReference type="GO" id="GO:0007411">
    <property type="term" value="P:axon guidance"/>
    <property type="evidence" value="ECO:0007669"/>
    <property type="project" value="TreeGrafter"/>
</dbReference>
<evidence type="ECO:0000256" key="20">
    <source>
        <dbReference type="ARBA" id="ARBA00024991"/>
    </source>
</evidence>
<keyword evidence="11 27" id="KW-0732">Signal</keyword>
<feature type="transmembrane region" description="Helical" evidence="26">
    <location>
        <begin position="892"/>
        <end position="918"/>
    </location>
</feature>
<evidence type="ECO:0000256" key="19">
    <source>
        <dbReference type="ARBA" id="ARBA00023567"/>
    </source>
</evidence>
<keyword evidence="9" id="KW-0597">Phosphoprotein</keyword>
<dbReference type="InterPro" id="IPR008465">
    <property type="entry name" value="DAG1_C"/>
</dbReference>
<dbReference type="GO" id="GO:0016011">
    <property type="term" value="C:dystroglycan complex"/>
    <property type="evidence" value="ECO:0007669"/>
    <property type="project" value="TreeGrafter"/>
</dbReference>
<dbReference type="GO" id="GO:0021675">
    <property type="term" value="P:nerve development"/>
    <property type="evidence" value="ECO:0007669"/>
    <property type="project" value="TreeGrafter"/>
</dbReference>
<evidence type="ECO:0000256" key="12">
    <source>
        <dbReference type="ARBA" id="ARBA00022989"/>
    </source>
</evidence>
<evidence type="ECO:0000256" key="15">
    <source>
        <dbReference type="ARBA" id="ARBA00023180"/>
    </source>
</evidence>
<dbReference type="GO" id="GO:0002009">
    <property type="term" value="P:morphogenesis of an epithelium"/>
    <property type="evidence" value="ECO:0007669"/>
    <property type="project" value="TreeGrafter"/>
</dbReference>
<keyword evidence="18" id="KW-0628">Postsynaptic cell membrane</keyword>
<comment type="subcellular location">
    <subcellularLocation>
        <location evidence="1">Cell membrane</location>
        <location evidence="1">Sarcolemma</location>
    </subcellularLocation>
    <subcellularLocation>
        <location evidence="4">Cell membrane</location>
        <topology evidence="4">Single-pass type I membrane protein</topology>
    </subcellularLocation>
    <subcellularLocation>
        <location evidence="3">Cytoplasm</location>
        <location evidence="3">Cytoskeleton</location>
    </subcellularLocation>
    <subcellularLocation>
        <location evidence="5">Nucleus</location>
        <location evidence="5">Nucleoplasm</location>
    </subcellularLocation>
    <subcellularLocation>
        <location evidence="24">Postsynaptic cell membrane</location>
    </subcellularLocation>
    <subcellularLocation>
        <location evidence="2">Secreted</location>
        <location evidence="2">Extracellular space</location>
    </subcellularLocation>
</comment>
<evidence type="ECO:0000256" key="23">
    <source>
        <dbReference type="ARBA" id="ARBA00031034"/>
    </source>
</evidence>
<dbReference type="InterPro" id="IPR041631">
    <property type="entry name" value="Alpha_DG1_N2"/>
</dbReference>
<keyword evidence="16" id="KW-0206">Cytoskeleton</keyword>
<evidence type="ECO:0000256" key="14">
    <source>
        <dbReference type="ARBA" id="ARBA00023157"/>
    </source>
</evidence>
<keyword evidence="8" id="KW-0964">Secreted</keyword>
<evidence type="ECO:0000256" key="4">
    <source>
        <dbReference type="ARBA" id="ARBA00004251"/>
    </source>
</evidence>
<evidence type="ECO:0000256" key="25">
    <source>
        <dbReference type="SAM" id="MobiDB-lite"/>
    </source>
</evidence>
<dbReference type="SUPFAM" id="SSF111006">
    <property type="entry name" value="Dystroglycan, domain 2"/>
    <property type="match status" value="1"/>
</dbReference>
<evidence type="ECO:0000256" key="13">
    <source>
        <dbReference type="ARBA" id="ARBA00023018"/>
    </source>
</evidence>
<evidence type="ECO:0000256" key="7">
    <source>
        <dbReference type="ARBA" id="ARBA00022490"/>
    </source>
</evidence>
<evidence type="ECO:0000256" key="11">
    <source>
        <dbReference type="ARBA" id="ARBA00022729"/>
    </source>
</evidence>
<feature type="compositionally biased region" description="Basic and acidic residues" evidence="25">
    <location>
        <begin position="953"/>
        <end position="969"/>
    </location>
</feature>
<evidence type="ECO:0000256" key="16">
    <source>
        <dbReference type="ARBA" id="ARBA00023212"/>
    </source>
</evidence>
<evidence type="ECO:0000256" key="2">
    <source>
        <dbReference type="ARBA" id="ARBA00004239"/>
    </source>
</evidence>
<dbReference type="PANTHER" id="PTHR21559:SF21">
    <property type="entry name" value="DYSTROGLYCAN 1"/>
    <property type="match status" value="1"/>
</dbReference>
<feature type="region of interest" description="Disordered" evidence="25">
    <location>
        <begin position="272"/>
        <end position="309"/>
    </location>
</feature>
<evidence type="ECO:0000256" key="27">
    <source>
        <dbReference type="SAM" id="SignalP"/>
    </source>
</evidence>
<evidence type="ECO:0000256" key="21">
    <source>
        <dbReference type="ARBA" id="ARBA00026224"/>
    </source>
</evidence>
<dbReference type="InterPro" id="IPR027468">
    <property type="entry name" value="Alpha-dystroglycan_domain_2"/>
</dbReference>
<organism evidence="29">
    <name type="scientific">Timema tahoe</name>
    <dbReference type="NCBI Taxonomy" id="61484"/>
    <lineage>
        <taxon>Eukaryota</taxon>
        <taxon>Metazoa</taxon>
        <taxon>Ecdysozoa</taxon>
        <taxon>Arthropoda</taxon>
        <taxon>Hexapoda</taxon>
        <taxon>Insecta</taxon>
        <taxon>Pterygota</taxon>
        <taxon>Neoptera</taxon>
        <taxon>Polyneoptera</taxon>
        <taxon>Phasmatodea</taxon>
        <taxon>Timematodea</taxon>
        <taxon>Timematoidea</taxon>
        <taxon>Timematidae</taxon>
        <taxon>Timema</taxon>
    </lineage>
</organism>
<evidence type="ECO:0000256" key="6">
    <source>
        <dbReference type="ARBA" id="ARBA00022475"/>
    </source>
</evidence>
<evidence type="ECO:0000256" key="9">
    <source>
        <dbReference type="ARBA" id="ARBA00022553"/>
    </source>
</evidence>
<protein>
    <recommendedName>
        <fullName evidence="21">Dystroglycan 1</fullName>
    </recommendedName>
    <alternativeName>
        <fullName evidence="23">Dystroglycan</fullName>
    </alternativeName>
    <alternativeName>
        <fullName evidence="22">Dystrophin-associated glycoprotein 1</fullName>
    </alternativeName>
</protein>
<dbReference type="Pfam" id="PF05345">
    <property type="entry name" value="He_PIG"/>
    <property type="match status" value="1"/>
</dbReference>
<keyword evidence="13" id="KW-0770">Synapse</keyword>